<comment type="similarity">
    <text evidence="2">Belongs to the FAD-binding monooxygenase family.</text>
</comment>
<keyword evidence="4" id="KW-0274">FAD</keyword>
<evidence type="ECO:0000313" key="8">
    <source>
        <dbReference type="EMBL" id="MCC4310102.1"/>
    </source>
</evidence>
<keyword evidence="6" id="KW-0560">Oxidoreductase</keyword>
<dbReference type="Gene3D" id="3.50.50.60">
    <property type="entry name" value="FAD/NAD(P)-binding domain"/>
    <property type="match status" value="2"/>
</dbReference>
<name>A0A9Q3URG8_9GAMM</name>
<dbReference type="GO" id="GO:0004499">
    <property type="term" value="F:N,N-dimethylaniline monooxygenase activity"/>
    <property type="evidence" value="ECO:0007669"/>
    <property type="project" value="InterPro"/>
</dbReference>
<dbReference type="AlphaFoldDB" id="A0A9Q3URG8"/>
<evidence type="ECO:0000256" key="2">
    <source>
        <dbReference type="ARBA" id="ARBA00010139"/>
    </source>
</evidence>
<dbReference type="InterPro" id="IPR020946">
    <property type="entry name" value="Flavin_mOase-like"/>
</dbReference>
<dbReference type="Pfam" id="PF00743">
    <property type="entry name" value="FMO-like"/>
    <property type="match status" value="1"/>
</dbReference>
<dbReference type="PROSITE" id="PS51257">
    <property type="entry name" value="PROKAR_LIPOPROTEIN"/>
    <property type="match status" value="1"/>
</dbReference>
<dbReference type="InterPro" id="IPR036188">
    <property type="entry name" value="FAD/NAD-bd_sf"/>
</dbReference>
<evidence type="ECO:0000256" key="6">
    <source>
        <dbReference type="ARBA" id="ARBA00023002"/>
    </source>
</evidence>
<evidence type="ECO:0000256" key="1">
    <source>
        <dbReference type="ARBA" id="ARBA00001974"/>
    </source>
</evidence>
<dbReference type="InterPro" id="IPR051820">
    <property type="entry name" value="FAD-binding_MO"/>
</dbReference>
<sequence length="500" mass="56744">MKHPYLDVLIVGAGLSGIGAACHLKEKCPNVRFGIVERRKRIGGTWDLFRYPGIRSDSDMFTLGYNFRPWTDTKMLADGPSIRRYIDDTAREYDVKRRIQFGLKVISQSWHSEKKHWIVKAIDEATDEEHQFSTGFVFHCTGYYKYDSGYTPEIPGINQFRGDVIHPQHWPENYDYTGKRVVVIGSGATAVTLVPAMADKADHVVMLQRSPTYVATVPEQDLISRNLRRILPEMAVYRLARTRNILLQRAVYRLSLSKPKAMRRLLLATARRQLGPEVDMRHFQPHYNPWEERMCAVPKGDLFKVIREGQASVVTDHIEAVTETGIQLKSGAHIDADVLITATGLDLQLFGGARLEVNGREVHVADALMYKGLMLEGVPNMALVFGYTNASWTLKADIASEFVCRLLNHMRDIGARVVTPVDGQGSKTQMNFLNLRSGYVLRANDRLPRQGSRTPWQNLDDYLRDLPALRYGNLEDGHLRFEGSSIKRGRNSVFRKLLSA</sequence>
<dbReference type="EMBL" id="JAJGNA010000028">
    <property type="protein sequence ID" value="MCC4310102.1"/>
    <property type="molecule type" value="Genomic_DNA"/>
</dbReference>
<dbReference type="SUPFAM" id="SSF51905">
    <property type="entry name" value="FAD/NAD(P)-binding domain"/>
    <property type="match status" value="1"/>
</dbReference>
<dbReference type="RefSeq" id="WP_138774256.1">
    <property type="nucleotide sequence ID" value="NZ_ARXL01000013.1"/>
</dbReference>
<keyword evidence="5" id="KW-0521">NADP</keyword>
<dbReference type="PANTHER" id="PTHR43872:SF1">
    <property type="entry name" value="MONOOXYGENASE, PUTATIVE (AFU_ORTHOLOGUE AFUA_8G02570)-RELATED"/>
    <property type="match status" value="1"/>
</dbReference>
<organism evidence="8 9">
    <name type="scientific">Alloalcanivorax marinus</name>
    <dbReference type="NCBI Taxonomy" id="1177169"/>
    <lineage>
        <taxon>Bacteria</taxon>
        <taxon>Pseudomonadati</taxon>
        <taxon>Pseudomonadota</taxon>
        <taxon>Gammaproteobacteria</taxon>
        <taxon>Oceanospirillales</taxon>
        <taxon>Alcanivoracaceae</taxon>
        <taxon>Alloalcanivorax</taxon>
    </lineage>
</organism>
<comment type="cofactor">
    <cofactor evidence="1">
        <name>FAD</name>
        <dbReference type="ChEBI" id="CHEBI:57692"/>
    </cofactor>
</comment>
<reference evidence="8" key="1">
    <citation type="submission" date="2021-10" db="EMBL/GenBank/DDBJ databases">
        <title>The diversity and Nitrogen Metabolism of Culturable Nitrate-Utilizing Bacteria Within the Oxygen Minimum Zone of the Changjiang (Yangtze River)Estuary.</title>
        <authorList>
            <person name="Zhang D."/>
            <person name="Zheng J."/>
            <person name="Liu S."/>
            <person name="He W."/>
        </authorList>
    </citation>
    <scope>NUCLEOTIDE SEQUENCE</scope>
    <source>
        <strain evidence="8">FXH-223</strain>
    </source>
</reference>
<dbReference type="FunFam" id="3.50.50.60:FF:000228">
    <property type="entry name" value="FAD-containing monooxygenase EthA"/>
    <property type="match status" value="1"/>
</dbReference>
<dbReference type="PANTHER" id="PTHR43872">
    <property type="entry name" value="MONOOXYGENASE, PUTATIVE (AFU_ORTHOLOGUE AFUA_8G02570)-RELATED"/>
    <property type="match status" value="1"/>
</dbReference>
<dbReference type="GO" id="GO:0050661">
    <property type="term" value="F:NADP binding"/>
    <property type="evidence" value="ECO:0007669"/>
    <property type="project" value="InterPro"/>
</dbReference>
<keyword evidence="9" id="KW-1185">Reference proteome</keyword>
<proteinExistence type="inferred from homology"/>
<evidence type="ECO:0000256" key="5">
    <source>
        <dbReference type="ARBA" id="ARBA00022857"/>
    </source>
</evidence>
<evidence type="ECO:0000256" key="7">
    <source>
        <dbReference type="ARBA" id="ARBA00023033"/>
    </source>
</evidence>
<evidence type="ECO:0000256" key="3">
    <source>
        <dbReference type="ARBA" id="ARBA00022630"/>
    </source>
</evidence>
<gene>
    <name evidence="8" type="ORF">LL252_16120</name>
</gene>
<comment type="caution">
    <text evidence="8">The sequence shown here is derived from an EMBL/GenBank/DDBJ whole genome shotgun (WGS) entry which is preliminary data.</text>
</comment>
<evidence type="ECO:0000256" key="4">
    <source>
        <dbReference type="ARBA" id="ARBA00022827"/>
    </source>
</evidence>
<keyword evidence="7" id="KW-0503">Monooxygenase</keyword>
<dbReference type="GO" id="GO:0050660">
    <property type="term" value="F:flavin adenine dinucleotide binding"/>
    <property type="evidence" value="ECO:0007669"/>
    <property type="project" value="InterPro"/>
</dbReference>
<keyword evidence="3" id="KW-0285">Flavoprotein</keyword>
<accession>A0A9Q3URG8</accession>
<dbReference type="Proteomes" id="UP001108027">
    <property type="component" value="Unassembled WGS sequence"/>
</dbReference>
<protein>
    <submittedName>
        <fullName evidence="8">NAD(P)/FAD-dependent oxidoreductase</fullName>
    </submittedName>
</protein>
<evidence type="ECO:0000313" key="9">
    <source>
        <dbReference type="Proteomes" id="UP001108027"/>
    </source>
</evidence>